<evidence type="ECO:0000313" key="8">
    <source>
        <dbReference type="Proteomes" id="UP000249390"/>
    </source>
</evidence>
<organism evidence="7 8">
    <name type="scientific">Cuscuta australis</name>
    <dbReference type="NCBI Taxonomy" id="267555"/>
    <lineage>
        <taxon>Eukaryota</taxon>
        <taxon>Viridiplantae</taxon>
        <taxon>Streptophyta</taxon>
        <taxon>Embryophyta</taxon>
        <taxon>Tracheophyta</taxon>
        <taxon>Spermatophyta</taxon>
        <taxon>Magnoliopsida</taxon>
        <taxon>eudicotyledons</taxon>
        <taxon>Gunneridae</taxon>
        <taxon>Pentapetalae</taxon>
        <taxon>asterids</taxon>
        <taxon>lamiids</taxon>
        <taxon>Solanales</taxon>
        <taxon>Convolvulaceae</taxon>
        <taxon>Cuscuteae</taxon>
        <taxon>Cuscuta</taxon>
        <taxon>Cuscuta subgen. Grammica</taxon>
        <taxon>Cuscuta sect. Cleistogrammica</taxon>
    </lineage>
</organism>
<feature type="region of interest" description="Disordered" evidence="3">
    <location>
        <begin position="125"/>
        <end position="169"/>
    </location>
</feature>
<feature type="transmembrane region" description="Helical" evidence="4">
    <location>
        <begin position="173"/>
        <end position="193"/>
    </location>
</feature>
<keyword evidence="4" id="KW-1133">Transmembrane helix</keyword>
<dbReference type="EMBL" id="NQVE01000194">
    <property type="protein sequence ID" value="RAL40632.1"/>
    <property type="molecule type" value="Genomic_DNA"/>
</dbReference>
<dbReference type="Pfam" id="PF02298">
    <property type="entry name" value="Cu_bind_like"/>
    <property type="match status" value="1"/>
</dbReference>
<keyword evidence="5" id="KW-0732">Signal</keyword>
<keyword evidence="4" id="KW-0812">Transmembrane</keyword>
<evidence type="ECO:0000256" key="3">
    <source>
        <dbReference type="SAM" id="MobiDB-lite"/>
    </source>
</evidence>
<feature type="signal peptide" evidence="5">
    <location>
        <begin position="1"/>
        <end position="21"/>
    </location>
</feature>
<keyword evidence="2" id="KW-0325">Glycoprotein</keyword>
<keyword evidence="8" id="KW-1185">Reference proteome</keyword>
<comment type="caution">
    <text evidence="7">The sequence shown here is derived from an EMBL/GenBank/DDBJ whole genome shotgun (WGS) entry which is preliminary data.</text>
</comment>
<feature type="chain" id="PRO_5016461351" description="Phytocyanin domain-containing protein" evidence="5">
    <location>
        <begin position="22"/>
        <end position="195"/>
    </location>
</feature>
<dbReference type="FunFam" id="2.60.40.420:FF:000003">
    <property type="entry name" value="Blue copper"/>
    <property type="match status" value="1"/>
</dbReference>
<sequence>MAMSSSSVSFMALLIASVLLSGKVVVPTLGKTYTVGDSAGWGLGGDYGTWASDKTFKVGDSLGGGHTVDEVSESDYKSCAAANSISSDSSGATTVQLKTAGKHFFICSSTGHCGQGMKLEVNVVRDSGSSSSSSATTPSSPAASSATPAASGAPPDPPSTTTPSKKLPSSSSAVAVSLPLAPLLLAAMNLVAVMI</sequence>
<evidence type="ECO:0000256" key="4">
    <source>
        <dbReference type="SAM" id="Phobius"/>
    </source>
</evidence>
<keyword evidence="1" id="KW-0479">Metal-binding</keyword>
<dbReference type="GO" id="GO:0005886">
    <property type="term" value="C:plasma membrane"/>
    <property type="evidence" value="ECO:0007669"/>
    <property type="project" value="TreeGrafter"/>
</dbReference>
<dbReference type="CDD" id="cd04216">
    <property type="entry name" value="Phytocyanin"/>
    <property type="match status" value="1"/>
</dbReference>
<dbReference type="InterPro" id="IPR008972">
    <property type="entry name" value="Cupredoxin"/>
</dbReference>
<dbReference type="SUPFAM" id="SSF49503">
    <property type="entry name" value="Cupredoxins"/>
    <property type="match status" value="1"/>
</dbReference>
<name>A0A328D4A3_9ASTE</name>
<dbReference type="PANTHER" id="PTHR33021:SF193">
    <property type="entry name" value="OS06G0218600 PROTEIN"/>
    <property type="match status" value="1"/>
</dbReference>
<evidence type="ECO:0000256" key="5">
    <source>
        <dbReference type="SAM" id="SignalP"/>
    </source>
</evidence>
<evidence type="ECO:0000256" key="2">
    <source>
        <dbReference type="ARBA" id="ARBA00023180"/>
    </source>
</evidence>
<reference evidence="7 8" key="1">
    <citation type="submission" date="2018-06" db="EMBL/GenBank/DDBJ databases">
        <title>The Genome of Cuscuta australis (Dodder) Provides Insight into the Evolution of Plant Parasitism.</title>
        <authorList>
            <person name="Liu H."/>
        </authorList>
    </citation>
    <scope>NUCLEOTIDE SEQUENCE [LARGE SCALE GENOMIC DNA]</scope>
    <source>
        <strain evidence="8">cv. Yunnan</strain>
        <tissue evidence="7">Vines</tissue>
    </source>
</reference>
<evidence type="ECO:0000256" key="1">
    <source>
        <dbReference type="ARBA" id="ARBA00022723"/>
    </source>
</evidence>
<dbReference type="GO" id="GO:0009055">
    <property type="term" value="F:electron transfer activity"/>
    <property type="evidence" value="ECO:0007669"/>
    <property type="project" value="InterPro"/>
</dbReference>
<keyword evidence="4" id="KW-0472">Membrane</keyword>
<dbReference type="InterPro" id="IPR039391">
    <property type="entry name" value="Phytocyanin-like"/>
</dbReference>
<dbReference type="PROSITE" id="PS51485">
    <property type="entry name" value="PHYTOCYANIN"/>
    <property type="match status" value="1"/>
</dbReference>
<gene>
    <name evidence="7" type="ORF">DM860_006702</name>
</gene>
<dbReference type="GO" id="GO:0046872">
    <property type="term" value="F:metal ion binding"/>
    <property type="evidence" value="ECO:0007669"/>
    <property type="project" value="UniProtKB-KW"/>
</dbReference>
<feature type="domain" description="Phytocyanin" evidence="6">
    <location>
        <begin position="31"/>
        <end position="125"/>
    </location>
</feature>
<dbReference type="Gene3D" id="2.60.40.420">
    <property type="entry name" value="Cupredoxins - blue copper proteins"/>
    <property type="match status" value="1"/>
</dbReference>
<feature type="compositionally biased region" description="Low complexity" evidence="3">
    <location>
        <begin position="126"/>
        <end position="153"/>
    </location>
</feature>
<proteinExistence type="predicted"/>
<dbReference type="Proteomes" id="UP000249390">
    <property type="component" value="Unassembled WGS sequence"/>
</dbReference>
<dbReference type="AlphaFoldDB" id="A0A328D4A3"/>
<dbReference type="InterPro" id="IPR003245">
    <property type="entry name" value="Phytocyanin_dom"/>
</dbReference>
<evidence type="ECO:0000259" key="6">
    <source>
        <dbReference type="PROSITE" id="PS51485"/>
    </source>
</evidence>
<accession>A0A328D4A3</accession>
<protein>
    <recommendedName>
        <fullName evidence="6">Phytocyanin domain-containing protein</fullName>
    </recommendedName>
</protein>
<dbReference type="PANTHER" id="PTHR33021">
    <property type="entry name" value="BLUE COPPER PROTEIN"/>
    <property type="match status" value="1"/>
</dbReference>
<evidence type="ECO:0000313" key="7">
    <source>
        <dbReference type="EMBL" id="RAL40632.1"/>
    </source>
</evidence>